<evidence type="ECO:0000256" key="7">
    <source>
        <dbReference type="ARBA" id="ARBA00023211"/>
    </source>
</evidence>
<feature type="domain" description="Nudix hydrolase" evidence="16">
    <location>
        <begin position="22"/>
        <end position="157"/>
    </location>
</feature>
<dbReference type="GO" id="GO:0008413">
    <property type="term" value="F:8-oxo-7,8-dihydroguanosine triphosphate pyrophosphatase activity"/>
    <property type="evidence" value="ECO:0007669"/>
    <property type="project" value="UniProtKB-ARBA"/>
</dbReference>
<dbReference type="Gene3D" id="3.90.79.10">
    <property type="entry name" value="Nucleoside Triphosphate Pyrophosphohydrolase"/>
    <property type="match status" value="2"/>
</dbReference>
<evidence type="ECO:0000259" key="16">
    <source>
        <dbReference type="PROSITE" id="PS51462"/>
    </source>
</evidence>
<evidence type="ECO:0000256" key="4">
    <source>
        <dbReference type="ARBA" id="ARBA00022723"/>
    </source>
</evidence>
<evidence type="ECO:0000256" key="1">
    <source>
        <dbReference type="ARBA" id="ARBA00001936"/>
    </source>
</evidence>
<accession>A0A210QVN5</accession>
<evidence type="ECO:0000256" key="13">
    <source>
        <dbReference type="ARBA" id="ARBA00076736"/>
    </source>
</evidence>
<comment type="cofactor">
    <cofactor evidence="1">
        <name>Mn(2+)</name>
        <dbReference type="ChEBI" id="CHEBI:29035"/>
    </cofactor>
</comment>
<dbReference type="PANTHER" id="PTHR16099">
    <property type="entry name" value="8-OXO-DGTP DIPHOSPHATES NUDT15"/>
    <property type="match status" value="1"/>
</dbReference>
<keyword evidence="6" id="KW-0460">Magnesium</keyword>
<evidence type="ECO:0000256" key="8">
    <source>
        <dbReference type="ARBA" id="ARBA00036546"/>
    </source>
</evidence>
<dbReference type="InterPro" id="IPR000086">
    <property type="entry name" value="NUDIX_hydrolase_dom"/>
</dbReference>
<organism evidence="17 18">
    <name type="scientific">Mizuhopecten yessoensis</name>
    <name type="common">Japanese scallop</name>
    <name type="synonym">Patinopecten yessoensis</name>
    <dbReference type="NCBI Taxonomy" id="6573"/>
    <lineage>
        <taxon>Eukaryota</taxon>
        <taxon>Metazoa</taxon>
        <taxon>Spiralia</taxon>
        <taxon>Lophotrochozoa</taxon>
        <taxon>Mollusca</taxon>
        <taxon>Bivalvia</taxon>
        <taxon>Autobranchia</taxon>
        <taxon>Pteriomorphia</taxon>
        <taxon>Pectinida</taxon>
        <taxon>Pectinoidea</taxon>
        <taxon>Pectinidae</taxon>
        <taxon>Mizuhopecten</taxon>
    </lineage>
</organism>
<evidence type="ECO:0000256" key="3">
    <source>
        <dbReference type="ARBA" id="ARBA00005582"/>
    </source>
</evidence>
<evidence type="ECO:0000256" key="5">
    <source>
        <dbReference type="ARBA" id="ARBA00022801"/>
    </source>
</evidence>
<dbReference type="Pfam" id="PF00293">
    <property type="entry name" value="NUDIX"/>
    <property type="match status" value="2"/>
</dbReference>
<comment type="function">
    <text evidence="10">May catalyze the hydrolysis of nucleoside triphosphates including dGTP, dTTP, dCTP, their oxidized forms like 8-oxo-dGTP and the prodrug thiopurine derivatives 6-thio-dGTP and 6-thio-GTP. Could also catalyze the hydrolysis of some nucleoside diphosphate derivatives. Hydrolyzes oxidized nucleosides triphosphates like 8-oxo-dGTP in vitro, but the specificity and efficiency towards these substrates are low. Therefore, the potential in vivo sanitizing role of this enzyme, that would consist in removing oxidatively damaged forms of nucleosides to prevent their incorporation into DNA, is unclear. Through the hydrolysis of thioguanosine triphosphates may participate in the catabolism of thiopurine drugs. May also have a role in DNA synthesis and cell cycle progression by stabilizing PCNA. Exhibits decapping activity towards dpCoA-capped RNAs in vitro.</text>
</comment>
<dbReference type="PANTHER" id="PTHR16099:SF5">
    <property type="entry name" value="NUCLEOTIDE TRIPHOSPHATE DIPHOSPHATASE NUDT15"/>
    <property type="match status" value="1"/>
</dbReference>
<keyword evidence="4" id="KW-0479">Metal-binding</keyword>
<keyword evidence="7" id="KW-0464">Manganese</keyword>
<dbReference type="GO" id="GO:0005829">
    <property type="term" value="C:cytosol"/>
    <property type="evidence" value="ECO:0007669"/>
    <property type="project" value="TreeGrafter"/>
</dbReference>
<comment type="similarity">
    <text evidence="3">Belongs to the Nudix hydrolase family.</text>
</comment>
<sequence>MNFKNVTAGYNMAAPIGKQRDRPKVGVGVLVTSKNHPNCVLLGKRKNSTGDGTYALPGGHLEFGEGWCECGARELLEETGLVLKDMRYCGVVNTVIHSDNLHYIDLFVRGEVDSAHSEEPQNQEPHKCEGWHWIDWDNLPSQDQLFCPLHLLIQQGYNPFKETNEGISSGNTNRPSVLVPNQRGRPGVGVGVLVTSPARPGCVLLGVRKGSTGSGMFALPGGHLEYGEEWCECGSREVLEETGLILKDMKYCTTVNAIGESKDYHYVTLFVRGEVDMAVSPEPQNLEPDKCEGWQWRDWGELPPLDQLFCPLQILNQHQKLMPVPIAVEQRNPDALNIKKCISIFIMFALCTYDFPGHNQ</sequence>
<reference evidence="17 18" key="1">
    <citation type="journal article" date="2017" name="Nat. Ecol. Evol.">
        <title>Scallop genome provides insights into evolution of bilaterian karyotype and development.</title>
        <authorList>
            <person name="Wang S."/>
            <person name="Zhang J."/>
            <person name="Jiao W."/>
            <person name="Li J."/>
            <person name="Xun X."/>
            <person name="Sun Y."/>
            <person name="Guo X."/>
            <person name="Huan P."/>
            <person name="Dong B."/>
            <person name="Zhang L."/>
            <person name="Hu X."/>
            <person name="Sun X."/>
            <person name="Wang J."/>
            <person name="Zhao C."/>
            <person name="Wang Y."/>
            <person name="Wang D."/>
            <person name="Huang X."/>
            <person name="Wang R."/>
            <person name="Lv J."/>
            <person name="Li Y."/>
            <person name="Zhang Z."/>
            <person name="Liu B."/>
            <person name="Lu W."/>
            <person name="Hui Y."/>
            <person name="Liang J."/>
            <person name="Zhou Z."/>
            <person name="Hou R."/>
            <person name="Li X."/>
            <person name="Liu Y."/>
            <person name="Li H."/>
            <person name="Ning X."/>
            <person name="Lin Y."/>
            <person name="Zhao L."/>
            <person name="Xing Q."/>
            <person name="Dou J."/>
            <person name="Li Y."/>
            <person name="Mao J."/>
            <person name="Guo H."/>
            <person name="Dou H."/>
            <person name="Li T."/>
            <person name="Mu C."/>
            <person name="Jiang W."/>
            <person name="Fu Q."/>
            <person name="Fu X."/>
            <person name="Miao Y."/>
            <person name="Liu J."/>
            <person name="Yu Q."/>
            <person name="Li R."/>
            <person name="Liao H."/>
            <person name="Li X."/>
            <person name="Kong Y."/>
            <person name="Jiang Z."/>
            <person name="Chourrout D."/>
            <person name="Li R."/>
            <person name="Bao Z."/>
        </authorList>
    </citation>
    <scope>NUCLEOTIDE SEQUENCE [LARGE SCALE GENOMIC DNA]</scope>
    <source>
        <strain evidence="17 18">PY_sf001</strain>
    </source>
</reference>
<dbReference type="EMBL" id="NEDP02001616">
    <property type="protein sequence ID" value="OWF52817.1"/>
    <property type="molecule type" value="Genomic_DNA"/>
</dbReference>
<comment type="catalytic activity">
    <reaction evidence="9">
        <text>a ribonucleoside 5'-triphosphate + H2O = a ribonucleoside 5'-phosphate + diphosphate + H(+)</text>
        <dbReference type="Rhea" id="RHEA:23996"/>
        <dbReference type="ChEBI" id="CHEBI:15377"/>
        <dbReference type="ChEBI" id="CHEBI:15378"/>
        <dbReference type="ChEBI" id="CHEBI:33019"/>
        <dbReference type="ChEBI" id="CHEBI:58043"/>
        <dbReference type="ChEBI" id="CHEBI:61557"/>
        <dbReference type="EC" id="3.6.1.9"/>
    </reaction>
</comment>
<gene>
    <name evidence="17" type="ORF">KP79_PYT15068</name>
</gene>
<evidence type="ECO:0000256" key="10">
    <source>
        <dbReference type="ARBA" id="ARBA00055812"/>
    </source>
</evidence>
<keyword evidence="5" id="KW-0378">Hydrolase</keyword>
<dbReference type="STRING" id="6573.A0A210QVN5"/>
<keyword evidence="18" id="KW-1185">Reference proteome</keyword>
<evidence type="ECO:0000256" key="2">
    <source>
        <dbReference type="ARBA" id="ARBA00001946"/>
    </source>
</evidence>
<evidence type="ECO:0000256" key="14">
    <source>
        <dbReference type="ARBA" id="ARBA00077398"/>
    </source>
</evidence>
<evidence type="ECO:0000256" key="6">
    <source>
        <dbReference type="ARBA" id="ARBA00022842"/>
    </source>
</evidence>
<comment type="caution">
    <text evidence="17">The sequence shown here is derived from an EMBL/GenBank/DDBJ whole genome shotgun (WGS) entry which is preliminary data.</text>
</comment>
<evidence type="ECO:0000256" key="12">
    <source>
        <dbReference type="ARBA" id="ARBA00070687"/>
    </source>
</evidence>
<protein>
    <recommendedName>
        <fullName evidence="12">Nucleotide triphosphate diphosphatase NUDT15</fullName>
    </recommendedName>
    <alternativeName>
        <fullName evidence="13">MutT homolog 2</fullName>
    </alternativeName>
    <alternativeName>
        <fullName evidence="15">Nucleoside diphosphate-linked moiety X motif 15</fullName>
    </alternativeName>
    <alternativeName>
        <fullName evidence="14">Nucleoside diphosphate-linked to another moiety X hydrolase 15</fullName>
    </alternativeName>
</protein>
<dbReference type="InterPro" id="IPR015797">
    <property type="entry name" value="NUDIX_hydrolase-like_dom_sf"/>
</dbReference>
<dbReference type="OrthoDB" id="447842at2759"/>
<proteinExistence type="inferred from homology"/>
<dbReference type="GO" id="GO:0035539">
    <property type="term" value="F:8-oxo-7,8-dihydrodeoxyguanosine triphosphate pyrophosphatase activity"/>
    <property type="evidence" value="ECO:0007669"/>
    <property type="project" value="TreeGrafter"/>
</dbReference>
<dbReference type="GO" id="GO:0046872">
    <property type="term" value="F:metal ion binding"/>
    <property type="evidence" value="ECO:0007669"/>
    <property type="project" value="UniProtKB-KW"/>
</dbReference>
<name>A0A210QVN5_MIZYE</name>
<dbReference type="GO" id="GO:0006950">
    <property type="term" value="P:response to stress"/>
    <property type="evidence" value="ECO:0007669"/>
    <property type="project" value="UniProtKB-ARBA"/>
</dbReference>
<evidence type="ECO:0000313" key="18">
    <source>
        <dbReference type="Proteomes" id="UP000242188"/>
    </source>
</evidence>
<dbReference type="SUPFAM" id="SSF55811">
    <property type="entry name" value="Nudix"/>
    <property type="match status" value="2"/>
</dbReference>
<dbReference type="FunFam" id="3.90.79.10:FF:000034">
    <property type="entry name" value="Nucleotide triphosphate diphosphatase NUDT15"/>
    <property type="match status" value="2"/>
</dbReference>
<dbReference type="Proteomes" id="UP000242188">
    <property type="component" value="Unassembled WGS sequence"/>
</dbReference>
<evidence type="ECO:0000313" key="17">
    <source>
        <dbReference type="EMBL" id="OWF52817.1"/>
    </source>
</evidence>
<evidence type="ECO:0000256" key="9">
    <source>
        <dbReference type="ARBA" id="ARBA00036800"/>
    </source>
</evidence>
<dbReference type="GO" id="GO:0006203">
    <property type="term" value="P:dGTP catabolic process"/>
    <property type="evidence" value="ECO:0007669"/>
    <property type="project" value="TreeGrafter"/>
</dbReference>
<dbReference type="AlphaFoldDB" id="A0A210QVN5"/>
<dbReference type="CDD" id="cd04678">
    <property type="entry name" value="NUDIX_MTH2_Nudt15"/>
    <property type="match status" value="2"/>
</dbReference>
<comment type="cofactor">
    <cofactor evidence="2">
        <name>Mg(2+)</name>
        <dbReference type="ChEBI" id="CHEBI:18420"/>
    </cofactor>
</comment>
<dbReference type="PROSITE" id="PS51462">
    <property type="entry name" value="NUDIX"/>
    <property type="match status" value="2"/>
</dbReference>
<evidence type="ECO:0000256" key="11">
    <source>
        <dbReference type="ARBA" id="ARBA00062087"/>
    </source>
</evidence>
<comment type="subunit">
    <text evidence="11">Homodimer. Interacts with PCNA; interaction is disrupted in response to UV irradiation.</text>
</comment>
<comment type="catalytic activity">
    <reaction evidence="8">
        <text>a 2'-deoxyribonucleoside 5'-triphosphate + H2O = a 2'-deoxyribonucleoside 5'-phosphate + diphosphate + H(+)</text>
        <dbReference type="Rhea" id="RHEA:44644"/>
        <dbReference type="ChEBI" id="CHEBI:15377"/>
        <dbReference type="ChEBI" id="CHEBI:15378"/>
        <dbReference type="ChEBI" id="CHEBI:33019"/>
        <dbReference type="ChEBI" id="CHEBI:61560"/>
        <dbReference type="ChEBI" id="CHEBI:65317"/>
        <dbReference type="EC" id="3.6.1.9"/>
    </reaction>
</comment>
<feature type="domain" description="Nudix hydrolase" evidence="16">
    <location>
        <begin position="183"/>
        <end position="319"/>
    </location>
</feature>
<evidence type="ECO:0000256" key="15">
    <source>
        <dbReference type="ARBA" id="ARBA00080476"/>
    </source>
</evidence>